<organism evidence="4 5">
    <name type="scientific">Liparis tanakae</name>
    <name type="common">Tanaka's snailfish</name>
    <dbReference type="NCBI Taxonomy" id="230148"/>
    <lineage>
        <taxon>Eukaryota</taxon>
        <taxon>Metazoa</taxon>
        <taxon>Chordata</taxon>
        <taxon>Craniata</taxon>
        <taxon>Vertebrata</taxon>
        <taxon>Euteleostomi</taxon>
        <taxon>Actinopterygii</taxon>
        <taxon>Neopterygii</taxon>
        <taxon>Teleostei</taxon>
        <taxon>Neoteleostei</taxon>
        <taxon>Acanthomorphata</taxon>
        <taxon>Eupercaria</taxon>
        <taxon>Perciformes</taxon>
        <taxon>Cottioidei</taxon>
        <taxon>Cottales</taxon>
        <taxon>Liparidae</taxon>
        <taxon>Liparis</taxon>
    </lineage>
</organism>
<keyword evidence="5" id="KW-1185">Reference proteome</keyword>
<dbReference type="InterPro" id="IPR050836">
    <property type="entry name" value="SDS22/Internalin_LRR"/>
</dbReference>
<reference evidence="4 5" key="1">
    <citation type="submission" date="2019-03" db="EMBL/GenBank/DDBJ databases">
        <title>First draft genome of Liparis tanakae, snailfish: a comprehensive survey of snailfish specific genes.</title>
        <authorList>
            <person name="Kim W."/>
            <person name="Song I."/>
            <person name="Jeong J.-H."/>
            <person name="Kim D."/>
            <person name="Kim S."/>
            <person name="Ryu S."/>
            <person name="Song J.Y."/>
            <person name="Lee S.K."/>
        </authorList>
    </citation>
    <scope>NUCLEOTIDE SEQUENCE [LARGE SCALE GENOMIC DNA]</scope>
    <source>
        <tissue evidence="4">Muscle</tissue>
    </source>
</reference>
<dbReference type="Gene3D" id="3.80.10.10">
    <property type="entry name" value="Ribonuclease Inhibitor"/>
    <property type="match status" value="2"/>
</dbReference>
<evidence type="ECO:0000313" key="5">
    <source>
        <dbReference type="Proteomes" id="UP000314294"/>
    </source>
</evidence>
<dbReference type="OrthoDB" id="1517790at2759"/>
<dbReference type="AlphaFoldDB" id="A0A4Z2J3D6"/>
<dbReference type="InterPro" id="IPR001611">
    <property type="entry name" value="Leu-rich_rpt"/>
</dbReference>
<dbReference type="PANTHER" id="PTHR46652">
    <property type="entry name" value="LEUCINE-RICH REPEAT AND IQ DOMAIN-CONTAINING PROTEIN 1-RELATED"/>
    <property type="match status" value="1"/>
</dbReference>
<dbReference type="PROSITE" id="PS51450">
    <property type="entry name" value="LRR"/>
    <property type="match status" value="3"/>
</dbReference>
<evidence type="ECO:0000256" key="2">
    <source>
        <dbReference type="ARBA" id="ARBA00022737"/>
    </source>
</evidence>
<dbReference type="PANTHER" id="PTHR46652:SF3">
    <property type="entry name" value="LEUCINE-RICH REPEAT-CONTAINING PROTEIN 9"/>
    <property type="match status" value="1"/>
</dbReference>
<dbReference type="SMART" id="SM00365">
    <property type="entry name" value="LRR_SD22"/>
    <property type="match status" value="3"/>
</dbReference>
<dbReference type="Pfam" id="PF14580">
    <property type="entry name" value="LRR_9"/>
    <property type="match status" value="1"/>
</dbReference>
<dbReference type="Pfam" id="PF13855">
    <property type="entry name" value="LRR_8"/>
    <property type="match status" value="1"/>
</dbReference>
<accession>A0A4Z2J3D6</accession>
<dbReference type="SMART" id="SM00369">
    <property type="entry name" value="LRR_TYP"/>
    <property type="match status" value="4"/>
</dbReference>
<keyword evidence="1" id="KW-0433">Leucine-rich repeat</keyword>
<feature type="region of interest" description="Disordered" evidence="3">
    <location>
        <begin position="228"/>
        <end position="271"/>
    </location>
</feature>
<dbReference type="EMBL" id="SRLO01000028">
    <property type="protein sequence ID" value="TNN84208.1"/>
    <property type="molecule type" value="Genomic_DNA"/>
</dbReference>
<sequence length="297" mass="32824">MGSLEVLHLSHNGISNMANLQLSRLTNLKALFLQGNEISQVEGLEGLQQLRELVLDRNRIKALADNSFIAQTVLLELHIAENRIRELNHLQPLTELRKLFLGMNKLQDITELDKLEVLPSLTELSVVGNPVAKSSLHRPPMVLRLSRLQVLDGVMVTLEERTRAELLSADPLACSQCPGASLPTTDINLPELLPLVPRSTPLRGMTISGALQNFIHGHDVLPSNVDESHHTYKHKKHKQGSAVRSGPADMTFRPVRRPGNNPPTTGLLHDGTNRVIVTHPSQEQESRFPNGGKPPPM</sequence>
<keyword evidence="2" id="KW-0677">Repeat</keyword>
<evidence type="ECO:0000256" key="3">
    <source>
        <dbReference type="SAM" id="MobiDB-lite"/>
    </source>
</evidence>
<dbReference type="Proteomes" id="UP000314294">
    <property type="component" value="Unassembled WGS sequence"/>
</dbReference>
<protein>
    <submittedName>
        <fullName evidence="4">Leucine-rich repeat-containing protein 9</fullName>
    </submittedName>
</protein>
<comment type="caution">
    <text evidence="4">The sequence shown here is derived from an EMBL/GenBank/DDBJ whole genome shotgun (WGS) entry which is preliminary data.</text>
</comment>
<proteinExistence type="predicted"/>
<gene>
    <name evidence="4" type="primary">Lrrc9</name>
    <name evidence="4" type="ORF">EYF80_005535</name>
</gene>
<dbReference type="SUPFAM" id="SSF52075">
    <property type="entry name" value="Outer arm dynein light chain 1"/>
    <property type="match status" value="1"/>
</dbReference>
<dbReference type="InterPro" id="IPR032675">
    <property type="entry name" value="LRR_dom_sf"/>
</dbReference>
<name>A0A4Z2J3D6_9TELE</name>
<evidence type="ECO:0000313" key="4">
    <source>
        <dbReference type="EMBL" id="TNN84208.1"/>
    </source>
</evidence>
<dbReference type="InterPro" id="IPR003591">
    <property type="entry name" value="Leu-rich_rpt_typical-subtyp"/>
</dbReference>
<evidence type="ECO:0000256" key="1">
    <source>
        <dbReference type="ARBA" id="ARBA00022614"/>
    </source>
</evidence>